<dbReference type="AlphaFoldDB" id="A0A9X2B7K8"/>
<comment type="caution">
    <text evidence="2">The sequence shown here is derived from an EMBL/GenBank/DDBJ whole genome shotgun (WGS) entry which is preliminary data.</text>
</comment>
<feature type="compositionally biased region" description="Basic and acidic residues" evidence="1">
    <location>
        <begin position="1"/>
        <end position="24"/>
    </location>
</feature>
<dbReference type="EMBL" id="JALJEJ010000001">
    <property type="protein sequence ID" value="MCJ8208664.1"/>
    <property type="molecule type" value="Genomic_DNA"/>
</dbReference>
<sequence length="774" mass="85111">MSDQLEKYSEDLNKNSEKLKKNTDELSANSKELKINTDLLQKKTEALKKDSEKLEDCEDHLEKHTEALKKNAEAIKKNLSAFDDNIKSSTQKAQAYKKELEQTQAGITELSEKSKSYSVIIDSLIRRQSNLQASGDIQSKYYKTVTNLLDKYNLKQQLATEGLEAFGKQTILLNSQLSFQKGLEALGSSYDEAGNKVEDFNTATEKGDETIAKSSETFDFHKKTIEAFESSFDKLKESNEEFGPALESVTKGFNAMKGGLEVVKYGFNGVGAAIKATGFGLLVLVLQSLTEWLTKSTKGQKVLKVVLGEVSKVVKIVEDVFVSLGGTIAKTIIHPTDTIKIVWKNAIKTLSDILSPFKKILHGLFTGHWNEMNEGFTEIGHSASKAFDKVVDVYKKTKKEVVGFAKTVQDAFDSKESDAKHKKDSVSISHKRNLTSATRSNLLPEAKSLGYQSQEVKLTDKLPAQRKGLSEEEFAKQKDAIEGDIVQDQFDKKWKKEFTDKQRLLDLEFKQAIDAQNLKDGARLKIEKDYKDKSAQLDKDRLAVEAANQKKYLDGVTNISSKLMGIFGKNTVAAKAAFKAHQAAAAAQVIIDTKSAIMGIWKANAGFPLIGTAKAIAETAIVAATGASNLASILKQKPGFAQGGQYVSDGRGALLAGYSRTDNTNAYLRSGEAIVVSEAMRNPWARNLVSAVNVAFGGRDFSMPNPGRGYAIGGIFTDGGNANRYYSQPANDVKDLANTLAYQMINNFPPIYVDVKDVNNQQNILAQTVNRVNL</sequence>
<dbReference type="Gene3D" id="1.10.287.950">
    <property type="entry name" value="Methyl-accepting chemotaxis protein"/>
    <property type="match status" value="1"/>
</dbReference>
<accession>A0A9X2B7K8</accession>
<evidence type="ECO:0000256" key="1">
    <source>
        <dbReference type="SAM" id="MobiDB-lite"/>
    </source>
</evidence>
<proteinExistence type="predicted"/>
<reference evidence="2" key="1">
    <citation type="submission" date="2022-04" db="EMBL/GenBank/DDBJ databases">
        <title>Mucilaginibacter sp. RS28 isolated from freshwater.</title>
        <authorList>
            <person name="Ko S.-R."/>
        </authorList>
    </citation>
    <scope>NUCLEOTIDE SEQUENCE</scope>
    <source>
        <strain evidence="2">RS28</strain>
    </source>
</reference>
<feature type="region of interest" description="Disordered" evidence="1">
    <location>
        <begin position="1"/>
        <end position="30"/>
    </location>
</feature>
<dbReference type="Proteomes" id="UP001139450">
    <property type="component" value="Unassembled WGS sequence"/>
</dbReference>
<name>A0A9X2B7K8_9SPHI</name>
<gene>
    <name evidence="2" type="ORF">MUY27_03025</name>
</gene>
<dbReference type="RefSeq" id="WP_245128493.1">
    <property type="nucleotide sequence ID" value="NZ_JALJEJ010000001.1"/>
</dbReference>
<evidence type="ECO:0000313" key="3">
    <source>
        <dbReference type="Proteomes" id="UP001139450"/>
    </source>
</evidence>
<protein>
    <submittedName>
        <fullName evidence="2">Uncharacterized protein</fullName>
    </submittedName>
</protein>
<organism evidence="2 3">
    <name type="scientific">Mucilaginibacter straminoryzae</name>
    <dbReference type="NCBI Taxonomy" id="2932774"/>
    <lineage>
        <taxon>Bacteria</taxon>
        <taxon>Pseudomonadati</taxon>
        <taxon>Bacteroidota</taxon>
        <taxon>Sphingobacteriia</taxon>
        <taxon>Sphingobacteriales</taxon>
        <taxon>Sphingobacteriaceae</taxon>
        <taxon>Mucilaginibacter</taxon>
    </lineage>
</organism>
<evidence type="ECO:0000313" key="2">
    <source>
        <dbReference type="EMBL" id="MCJ8208664.1"/>
    </source>
</evidence>
<keyword evidence="3" id="KW-1185">Reference proteome</keyword>